<evidence type="ECO:0000256" key="2">
    <source>
        <dbReference type="ARBA" id="ARBA00029460"/>
    </source>
</evidence>
<dbReference type="InterPro" id="IPR036986">
    <property type="entry name" value="S4_RNA-bd_sf"/>
</dbReference>
<keyword evidence="6" id="KW-1185">Reference proteome</keyword>
<evidence type="ECO:0000256" key="1">
    <source>
        <dbReference type="ARBA" id="ARBA00022884"/>
    </source>
</evidence>
<dbReference type="CDD" id="cd02440">
    <property type="entry name" value="AdoMet_MTases"/>
    <property type="match status" value="1"/>
</dbReference>
<feature type="domain" description="RNA-binding S4" evidence="4">
    <location>
        <begin position="2"/>
        <end position="72"/>
    </location>
</feature>
<dbReference type="Gene3D" id="3.40.50.150">
    <property type="entry name" value="Vaccinia Virus protein VP39"/>
    <property type="match status" value="1"/>
</dbReference>
<evidence type="ECO:0000256" key="3">
    <source>
        <dbReference type="PROSITE-ProRule" id="PRU00182"/>
    </source>
</evidence>
<dbReference type="GO" id="GO:0032259">
    <property type="term" value="P:methylation"/>
    <property type="evidence" value="ECO:0007669"/>
    <property type="project" value="UniProtKB-KW"/>
</dbReference>
<dbReference type="EMBL" id="FLOB01000002">
    <property type="protein sequence ID" value="SBS28336.1"/>
    <property type="molecule type" value="Genomic_DNA"/>
</dbReference>
<gene>
    <name evidence="5" type="primary">tlyA</name>
    <name evidence="5" type="ORF">MSP8886_01128</name>
</gene>
<keyword evidence="5" id="KW-0489">Methyltransferase</keyword>
<dbReference type="OrthoDB" id="9784736at2"/>
<dbReference type="Pfam" id="PF01479">
    <property type="entry name" value="S4"/>
    <property type="match status" value="1"/>
</dbReference>
<dbReference type="SMART" id="SM00363">
    <property type="entry name" value="S4"/>
    <property type="match status" value="1"/>
</dbReference>
<dbReference type="PANTHER" id="PTHR32319:SF0">
    <property type="entry name" value="BACTERIAL HEMOLYSIN-LIKE PROTEIN"/>
    <property type="match status" value="1"/>
</dbReference>
<dbReference type="RefSeq" id="WP_067013590.1">
    <property type="nucleotide sequence ID" value="NZ_FLOB01000002.1"/>
</dbReference>
<dbReference type="Proteomes" id="UP000092544">
    <property type="component" value="Unassembled WGS sequence"/>
</dbReference>
<dbReference type="NCBIfam" id="TIGR00478">
    <property type="entry name" value="tly"/>
    <property type="match status" value="1"/>
</dbReference>
<dbReference type="SUPFAM" id="SSF55174">
    <property type="entry name" value="Alpha-L RNA-binding motif"/>
    <property type="match status" value="1"/>
</dbReference>
<evidence type="ECO:0000313" key="6">
    <source>
        <dbReference type="Proteomes" id="UP000092544"/>
    </source>
</evidence>
<dbReference type="InterPro" id="IPR002942">
    <property type="entry name" value="S4_RNA-bd"/>
</dbReference>
<evidence type="ECO:0000259" key="4">
    <source>
        <dbReference type="SMART" id="SM00363"/>
    </source>
</evidence>
<dbReference type="SUPFAM" id="SSF53335">
    <property type="entry name" value="S-adenosyl-L-methionine-dependent methyltransferases"/>
    <property type="match status" value="1"/>
</dbReference>
<dbReference type="InterPro" id="IPR029063">
    <property type="entry name" value="SAM-dependent_MTases_sf"/>
</dbReference>
<dbReference type="PIRSF" id="PIRSF005578">
    <property type="entry name" value="TlyA"/>
    <property type="match status" value="1"/>
</dbReference>
<dbReference type="InterPro" id="IPR047048">
    <property type="entry name" value="TlyA"/>
</dbReference>
<organism evidence="5 6">
    <name type="scientific">Marinomonas spartinae</name>
    <dbReference type="NCBI Taxonomy" id="1792290"/>
    <lineage>
        <taxon>Bacteria</taxon>
        <taxon>Pseudomonadati</taxon>
        <taxon>Pseudomonadota</taxon>
        <taxon>Gammaproteobacteria</taxon>
        <taxon>Oceanospirillales</taxon>
        <taxon>Oceanospirillaceae</taxon>
        <taxon>Marinomonas</taxon>
    </lineage>
</organism>
<dbReference type="STRING" id="1792290.MSP8886_01128"/>
<comment type="similarity">
    <text evidence="2">Belongs to the TlyA family.</text>
</comment>
<dbReference type="Pfam" id="PF01728">
    <property type="entry name" value="FtsJ"/>
    <property type="match status" value="1"/>
</dbReference>
<dbReference type="GO" id="GO:0003723">
    <property type="term" value="F:RNA binding"/>
    <property type="evidence" value="ECO:0007669"/>
    <property type="project" value="UniProtKB-KW"/>
</dbReference>
<name>A0A1A8T8U6_9GAMM</name>
<keyword evidence="1 3" id="KW-0694">RNA-binding</keyword>
<dbReference type="PANTHER" id="PTHR32319">
    <property type="entry name" value="BACTERIAL HEMOLYSIN-LIKE PROTEIN"/>
    <property type="match status" value="1"/>
</dbReference>
<dbReference type="PROSITE" id="PS50889">
    <property type="entry name" value="S4"/>
    <property type="match status" value="1"/>
</dbReference>
<proteinExistence type="inferred from homology"/>
<dbReference type="CDD" id="cd00165">
    <property type="entry name" value="S4"/>
    <property type="match status" value="1"/>
</dbReference>
<dbReference type="InterPro" id="IPR002877">
    <property type="entry name" value="RNA_MeTrfase_FtsJ_dom"/>
</dbReference>
<protein>
    <submittedName>
        <fullName evidence="5">16S/23S rRNA (Cytidine-2'-O)-methyltransferase TlyA</fullName>
        <ecNumber evidence="5">2.1.1.226</ecNumber>
    </submittedName>
</protein>
<dbReference type="InterPro" id="IPR004538">
    <property type="entry name" value="Hemolysin_A/TlyA"/>
</dbReference>
<accession>A0A1A8T8U6</accession>
<dbReference type="Gene3D" id="3.10.290.10">
    <property type="entry name" value="RNA-binding S4 domain"/>
    <property type="match status" value="1"/>
</dbReference>
<dbReference type="GO" id="GO:0008168">
    <property type="term" value="F:methyltransferase activity"/>
    <property type="evidence" value="ECO:0007669"/>
    <property type="project" value="UniProtKB-KW"/>
</dbReference>
<sequence length="253" mass="27647">MTRIDLLLTERGLAKSRSQAQTFISEGRVTYCQDGKWLAITKPSLKLDADCELHIIAADADKYVSRGALKLEGALAHTQLNIQGYRVLDVGQSTGGFTDCALQYGAAQVVGIEVGHGQLDQRLRTDPRVICLEGINARHLSQQDLGVHFPAGGFDIAVMDVSFISQTKILPQLPALLSPQGQLITLVKPQFEVGKAFIGKGGVVKNKQCFNQLSEDMQRFVQTLGFQVKCYIESPIKGGDGNQEFLLWASKTI</sequence>
<evidence type="ECO:0000313" key="5">
    <source>
        <dbReference type="EMBL" id="SBS28336.1"/>
    </source>
</evidence>
<keyword evidence="5" id="KW-0808">Transferase</keyword>
<dbReference type="AlphaFoldDB" id="A0A1A8T8U6"/>
<dbReference type="EC" id="2.1.1.226" evidence="5"/>
<reference evidence="5 6" key="1">
    <citation type="submission" date="2016-06" db="EMBL/GenBank/DDBJ databases">
        <authorList>
            <person name="Kjaerup R.B."/>
            <person name="Dalgaard T.S."/>
            <person name="Juul-Madsen H.R."/>
        </authorList>
    </citation>
    <scope>NUCLEOTIDE SEQUENCE [LARGE SCALE GENOMIC DNA]</scope>
    <source>
        <strain evidence="5 6">CECT 8886</strain>
    </source>
</reference>